<proteinExistence type="predicted"/>
<sequence length="42" mass="4733">MADLNLLPSRTQASGRTAEMTAPAPWRVLETQQRRSSWFSGQ</sequence>
<dbReference type="AlphaFoldDB" id="A0A256GRQ3"/>
<evidence type="ECO:0000313" key="3">
    <source>
        <dbReference type="Proteomes" id="UP000216363"/>
    </source>
</evidence>
<gene>
    <name evidence="2" type="ORF">CES86_2439</name>
</gene>
<comment type="caution">
    <text evidence="2">The sequence shown here is derived from an EMBL/GenBank/DDBJ whole genome shotgun (WGS) entry which is preliminary data.</text>
</comment>
<feature type="compositionally biased region" description="Polar residues" evidence="1">
    <location>
        <begin position="30"/>
        <end position="42"/>
    </location>
</feature>
<accession>A0A256GRQ3</accession>
<feature type="region of interest" description="Disordered" evidence="1">
    <location>
        <begin position="1"/>
        <end position="42"/>
    </location>
</feature>
<dbReference type="EMBL" id="NNRN01000046">
    <property type="protein sequence ID" value="OYR29874.1"/>
    <property type="molecule type" value="Genomic_DNA"/>
</dbReference>
<evidence type="ECO:0000313" key="2">
    <source>
        <dbReference type="EMBL" id="OYR29874.1"/>
    </source>
</evidence>
<evidence type="ECO:0000256" key="1">
    <source>
        <dbReference type="SAM" id="MobiDB-lite"/>
    </source>
</evidence>
<dbReference type="Proteomes" id="UP000216363">
    <property type="component" value="Unassembled WGS sequence"/>
</dbReference>
<organism evidence="2 3">
    <name type="scientific">Brucella lupini</name>
    <dbReference type="NCBI Taxonomy" id="255457"/>
    <lineage>
        <taxon>Bacteria</taxon>
        <taxon>Pseudomonadati</taxon>
        <taxon>Pseudomonadota</taxon>
        <taxon>Alphaproteobacteria</taxon>
        <taxon>Hyphomicrobiales</taxon>
        <taxon>Brucellaceae</taxon>
        <taxon>Brucella/Ochrobactrum group</taxon>
        <taxon>Brucella</taxon>
    </lineage>
</organism>
<name>A0A256GRQ3_9HYPH</name>
<protein>
    <submittedName>
        <fullName evidence="2">Uncharacterized protein</fullName>
    </submittedName>
</protein>
<reference evidence="2 3" key="1">
    <citation type="submission" date="2017-07" db="EMBL/GenBank/DDBJ databases">
        <title>Draft genome of Ochrobactrum lupini type strain LUP21.</title>
        <authorList>
            <person name="Krzyzanowska D.M."/>
            <person name="Jafra S."/>
        </authorList>
    </citation>
    <scope>NUCLEOTIDE SEQUENCE [LARGE SCALE GENOMIC DNA]</scope>
    <source>
        <strain evidence="2 3">LUP21</strain>
    </source>
</reference>